<dbReference type="Gene3D" id="3.90.180.10">
    <property type="entry name" value="Medium-chain alcohol dehydrogenases, catalytic domain"/>
    <property type="match status" value="1"/>
</dbReference>
<feature type="domain" description="Enoyl reductase (ER)" evidence="1">
    <location>
        <begin position="14"/>
        <end position="330"/>
    </location>
</feature>
<protein>
    <submittedName>
        <fullName evidence="2">NAD(P)-binding protein</fullName>
    </submittedName>
</protein>
<dbReference type="InterPro" id="IPR020843">
    <property type="entry name" value="ER"/>
</dbReference>
<reference evidence="2" key="1">
    <citation type="journal article" date="2020" name="Stud. Mycol.">
        <title>101 Dothideomycetes genomes: a test case for predicting lifestyles and emergence of pathogens.</title>
        <authorList>
            <person name="Haridas S."/>
            <person name="Albert R."/>
            <person name="Binder M."/>
            <person name="Bloem J."/>
            <person name="Labutti K."/>
            <person name="Salamov A."/>
            <person name="Andreopoulos B."/>
            <person name="Baker S."/>
            <person name="Barry K."/>
            <person name="Bills G."/>
            <person name="Bluhm B."/>
            <person name="Cannon C."/>
            <person name="Castanera R."/>
            <person name="Culley D."/>
            <person name="Daum C."/>
            <person name="Ezra D."/>
            <person name="Gonzalez J."/>
            <person name="Henrissat B."/>
            <person name="Kuo A."/>
            <person name="Liang C."/>
            <person name="Lipzen A."/>
            <person name="Lutzoni F."/>
            <person name="Magnuson J."/>
            <person name="Mondo S."/>
            <person name="Nolan M."/>
            <person name="Ohm R."/>
            <person name="Pangilinan J."/>
            <person name="Park H.-J."/>
            <person name="Ramirez L."/>
            <person name="Alfaro M."/>
            <person name="Sun H."/>
            <person name="Tritt A."/>
            <person name="Yoshinaga Y."/>
            <person name="Zwiers L.-H."/>
            <person name="Turgeon B."/>
            <person name="Goodwin S."/>
            <person name="Spatafora J."/>
            <person name="Crous P."/>
            <person name="Grigoriev I."/>
        </authorList>
    </citation>
    <scope>NUCLEOTIDE SEQUENCE</scope>
    <source>
        <strain evidence="2">CBS 110217</strain>
    </source>
</reference>
<organism evidence="2 3">
    <name type="scientific">Setomelanomma holmii</name>
    <dbReference type="NCBI Taxonomy" id="210430"/>
    <lineage>
        <taxon>Eukaryota</taxon>
        <taxon>Fungi</taxon>
        <taxon>Dikarya</taxon>
        <taxon>Ascomycota</taxon>
        <taxon>Pezizomycotina</taxon>
        <taxon>Dothideomycetes</taxon>
        <taxon>Pleosporomycetidae</taxon>
        <taxon>Pleosporales</taxon>
        <taxon>Pleosporineae</taxon>
        <taxon>Phaeosphaeriaceae</taxon>
        <taxon>Setomelanomma</taxon>
    </lineage>
</organism>
<dbReference type="InterPro" id="IPR050700">
    <property type="entry name" value="YIM1/Zinc_Alcohol_DH_Fams"/>
</dbReference>
<dbReference type="InterPro" id="IPR013154">
    <property type="entry name" value="ADH-like_N"/>
</dbReference>
<name>A0A9P4GZ78_9PLEO</name>
<dbReference type="PANTHER" id="PTHR11695">
    <property type="entry name" value="ALCOHOL DEHYDROGENASE RELATED"/>
    <property type="match status" value="1"/>
</dbReference>
<evidence type="ECO:0000259" key="1">
    <source>
        <dbReference type="SMART" id="SM00829"/>
    </source>
</evidence>
<dbReference type="InterPro" id="IPR011032">
    <property type="entry name" value="GroES-like_sf"/>
</dbReference>
<proteinExistence type="predicted"/>
<dbReference type="GO" id="GO:0005739">
    <property type="term" value="C:mitochondrion"/>
    <property type="evidence" value="ECO:0007669"/>
    <property type="project" value="TreeGrafter"/>
</dbReference>
<dbReference type="Pfam" id="PF08240">
    <property type="entry name" value="ADH_N"/>
    <property type="match status" value="1"/>
</dbReference>
<dbReference type="CDD" id="cd08267">
    <property type="entry name" value="MDR1"/>
    <property type="match status" value="1"/>
</dbReference>
<accession>A0A9P4GZ78</accession>
<dbReference type="SUPFAM" id="SSF50129">
    <property type="entry name" value="GroES-like"/>
    <property type="match status" value="1"/>
</dbReference>
<dbReference type="SMART" id="SM00829">
    <property type="entry name" value="PKS_ER"/>
    <property type="match status" value="1"/>
</dbReference>
<dbReference type="Gene3D" id="3.40.50.720">
    <property type="entry name" value="NAD(P)-binding Rossmann-like Domain"/>
    <property type="match status" value="1"/>
</dbReference>
<dbReference type="Pfam" id="PF13602">
    <property type="entry name" value="ADH_zinc_N_2"/>
    <property type="match status" value="1"/>
</dbReference>
<dbReference type="PANTHER" id="PTHR11695:SF294">
    <property type="entry name" value="RETICULON-4-INTERACTING PROTEIN 1, MITOCHONDRIAL"/>
    <property type="match status" value="1"/>
</dbReference>
<dbReference type="AlphaFoldDB" id="A0A9P4GZ78"/>
<keyword evidence="3" id="KW-1185">Reference proteome</keyword>
<dbReference type="GO" id="GO:0016491">
    <property type="term" value="F:oxidoreductase activity"/>
    <property type="evidence" value="ECO:0007669"/>
    <property type="project" value="InterPro"/>
</dbReference>
<gene>
    <name evidence="2" type="ORF">EK21DRAFT_79168</name>
</gene>
<dbReference type="EMBL" id="ML978303">
    <property type="protein sequence ID" value="KAF2024244.1"/>
    <property type="molecule type" value="Genomic_DNA"/>
</dbReference>
<comment type="caution">
    <text evidence="2">The sequence shown here is derived from an EMBL/GenBank/DDBJ whole genome shotgun (WGS) entry which is preliminary data.</text>
</comment>
<dbReference type="OrthoDB" id="201656at2759"/>
<dbReference type="InterPro" id="IPR036291">
    <property type="entry name" value="NAD(P)-bd_dom_sf"/>
</dbReference>
<evidence type="ECO:0000313" key="2">
    <source>
        <dbReference type="EMBL" id="KAF2024244.1"/>
    </source>
</evidence>
<dbReference type="Proteomes" id="UP000799777">
    <property type="component" value="Unassembled WGS sequence"/>
</dbReference>
<evidence type="ECO:0000313" key="3">
    <source>
        <dbReference type="Proteomes" id="UP000799777"/>
    </source>
</evidence>
<sequence length="335" mass="35781">MATMKGWLFQASSGPMEKNLTQPSSGIPRPKIKGSEILVENFSTALNAIDYKVLELGFITNLVFKSVTPGLDVCGRVVEVGSKVTNYHVDDIVYGALPPAPTNGALAQFVPIPAASVALVPKGLPSDDMVSVGVVGLTVYAALKPYVKPGSKVFINGGSGGTGVMAIQVAKILGADVTTSSSTANLELCKSLGADTTLDYTSAPIAQQLKDSGAIFDLVVDNVGTPANLYRASSTFLQPQGKYVQIGLAVSFAGFRQFITNKITSLLAWGKREWIFVDASANQHEAYDQLAAWMREGKIRAVIDSKFEFSEVPKAYERLKTGRAQGRVVVHVQEY</sequence>
<dbReference type="SUPFAM" id="SSF51735">
    <property type="entry name" value="NAD(P)-binding Rossmann-fold domains"/>
    <property type="match status" value="1"/>
</dbReference>